<evidence type="ECO:0000256" key="2">
    <source>
        <dbReference type="SAM" id="Phobius"/>
    </source>
</evidence>
<keyword evidence="2" id="KW-0812">Transmembrane</keyword>
<feature type="compositionally biased region" description="Acidic residues" evidence="1">
    <location>
        <begin position="257"/>
        <end position="266"/>
    </location>
</feature>
<proteinExistence type="predicted"/>
<feature type="compositionally biased region" description="Basic and acidic residues" evidence="1">
    <location>
        <begin position="267"/>
        <end position="278"/>
    </location>
</feature>
<evidence type="ECO:0000256" key="1">
    <source>
        <dbReference type="SAM" id="MobiDB-lite"/>
    </source>
</evidence>
<keyword evidence="2" id="KW-0472">Membrane</keyword>
<accession>A0ABR8UFJ2</accession>
<keyword evidence="2" id="KW-1133">Transmembrane helix</keyword>
<organism evidence="3 4">
    <name type="scientific">Luteimonas colneyensis</name>
    <dbReference type="NCBI Taxonomy" id="2762230"/>
    <lineage>
        <taxon>Bacteria</taxon>
        <taxon>Pseudomonadati</taxon>
        <taxon>Pseudomonadota</taxon>
        <taxon>Gammaproteobacteria</taxon>
        <taxon>Lysobacterales</taxon>
        <taxon>Lysobacteraceae</taxon>
        <taxon>Luteimonas</taxon>
    </lineage>
</organism>
<feature type="compositionally biased region" description="Basic and acidic residues" evidence="1">
    <location>
        <begin position="75"/>
        <end position="84"/>
    </location>
</feature>
<evidence type="ECO:0000313" key="4">
    <source>
        <dbReference type="Proteomes" id="UP000647183"/>
    </source>
</evidence>
<protein>
    <submittedName>
        <fullName evidence="3">Uncharacterized protein</fullName>
    </submittedName>
</protein>
<gene>
    <name evidence="3" type="ORF">H9645_01995</name>
</gene>
<feature type="compositionally biased region" description="Basic and acidic residues" evidence="1">
    <location>
        <begin position="113"/>
        <end position="124"/>
    </location>
</feature>
<dbReference type="EMBL" id="JACSQJ010000001">
    <property type="protein sequence ID" value="MBD7986798.1"/>
    <property type="molecule type" value="Genomic_DNA"/>
</dbReference>
<feature type="compositionally biased region" description="Low complexity" evidence="1">
    <location>
        <begin position="92"/>
        <end position="102"/>
    </location>
</feature>
<feature type="region of interest" description="Disordered" evidence="1">
    <location>
        <begin position="234"/>
        <end position="301"/>
    </location>
</feature>
<dbReference type="RefSeq" id="WP_191728052.1">
    <property type="nucleotide sequence ID" value="NZ_JACSQJ010000001.1"/>
</dbReference>
<dbReference type="Proteomes" id="UP000647183">
    <property type="component" value="Unassembled WGS sequence"/>
</dbReference>
<name>A0ABR8UFJ2_9GAMM</name>
<sequence length="301" mass="31849">MSRTRPGRTPYWPDRSALRRRRSARRAFRVAIALVLVLPWFGYRHVREWLGPEADATPVPVVADAASAPPVTRARPLEARDREPAGPPLVPAPAAGDTPPDAAESDPDGIDAIGRDARAGDGEGAAERLADLGARVHREVLLADRGSAIRREAARRDVSDIAGVRAAGWVDRMTVLLVMSSRGGGHSTIAEACRRLATHGDVTGLAVRVQEVAGDDVAAGALLGECRPGLHASGPVDPLQAFPGTPLRASGAQDALADGEPEDPEAAEARRRRAEESLRILSESTPELPATPQPRADPDAR</sequence>
<keyword evidence="4" id="KW-1185">Reference proteome</keyword>
<reference evidence="3 4" key="1">
    <citation type="submission" date="2020-08" db="EMBL/GenBank/DDBJ databases">
        <title>A Genomic Blueprint of the Chicken Gut Microbiome.</title>
        <authorList>
            <person name="Gilroy R."/>
            <person name="Ravi A."/>
            <person name="Getino M."/>
            <person name="Pursley I."/>
            <person name="Horton D.L."/>
            <person name="Alikhan N.-F."/>
            <person name="Baker D."/>
            <person name="Gharbi K."/>
            <person name="Hall N."/>
            <person name="Watson M."/>
            <person name="Adriaenssens E.M."/>
            <person name="Foster-Nyarko E."/>
            <person name="Jarju S."/>
            <person name="Secka A."/>
            <person name="Antonio M."/>
            <person name="Oren A."/>
            <person name="Chaudhuri R."/>
            <person name="La Ragione R.M."/>
            <person name="Hildebrand F."/>
            <person name="Pallen M.J."/>
        </authorList>
    </citation>
    <scope>NUCLEOTIDE SEQUENCE [LARGE SCALE GENOMIC DNA]</scope>
    <source>
        <strain evidence="3 4">Sa2BVA3</strain>
    </source>
</reference>
<feature type="region of interest" description="Disordered" evidence="1">
    <location>
        <begin position="67"/>
        <end position="124"/>
    </location>
</feature>
<evidence type="ECO:0000313" key="3">
    <source>
        <dbReference type="EMBL" id="MBD7986798.1"/>
    </source>
</evidence>
<comment type="caution">
    <text evidence="3">The sequence shown here is derived from an EMBL/GenBank/DDBJ whole genome shotgun (WGS) entry which is preliminary data.</text>
</comment>
<feature type="transmembrane region" description="Helical" evidence="2">
    <location>
        <begin position="27"/>
        <end position="43"/>
    </location>
</feature>